<dbReference type="InterPro" id="IPR001370">
    <property type="entry name" value="BIR_rpt"/>
</dbReference>
<evidence type="ECO:0000313" key="26">
    <source>
        <dbReference type="Proteomes" id="UP000007648"/>
    </source>
</evidence>
<dbReference type="FunFam" id="1.10.1170.10:FF:000009">
    <property type="entry name" value="Baculoviral IAP repeat-containing protein 5"/>
    <property type="match status" value="1"/>
</dbReference>
<organism evidence="25 26">
    <name type="scientific">Sarcophilus harrisii</name>
    <name type="common">Tasmanian devil</name>
    <name type="synonym">Sarcophilus laniarius</name>
    <dbReference type="NCBI Taxonomy" id="9305"/>
    <lineage>
        <taxon>Eukaryota</taxon>
        <taxon>Metazoa</taxon>
        <taxon>Chordata</taxon>
        <taxon>Craniata</taxon>
        <taxon>Vertebrata</taxon>
        <taxon>Euteleostomi</taxon>
        <taxon>Mammalia</taxon>
        <taxon>Metatheria</taxon>
        <taxon>Dasyuromorphia</taxon>
        <taxon>Dasyuridae</taxon>
        <taxon>Sarcophilus</taxon>
    </lineage>
</organism>
<keyword evidence="18" id="KW-0539">Nucleus</keyword>
<dbReference type="SMART" id="SM00238">
    <property type="entry name" value="BIR"/>
    <property type="match status" value="1"/>
</dbReference>
<reference evidence="25" key="3">
    <citation type="submission" date="2025-09" db="UniProtKB">
        <authorList>
            <consortium name="Ensembl"/>
        </authorList>
    </citation>
    <scope>IDENTIFICATION</scope>
</reference>
<evidence type="ECO:0000256" key="22">
    <source>
        <dbReference type="ARBA" id="ARBA00042407"/>
    </source>
</evidence>
<evidence type="ECO:0000256" key="12">
    <source>
        <dbReference type="ARBA" id="ARBA00022776"/>
    </source>
</evidence>
<keyword evidence="13" id="KW-0159">Chromosome partition</keyword>
<dbReference type="GO" id="GO:0043066">
    <property type="term" value="P:negative regulation of apoptotic process"/>
    <property type="evidence" value="ECO:0007669"/>
    <property type="project" value="UniProtKB-ARBA"/>
</dbReference>
<keyword evidence="7" id="KW-0963">Cytoplasm</keyword>
<evidence type="ECO:0000256" key="20">
    <source>
        <dbReference type="ARBA" id="ARBA00023328"/>
    </source>
</evidence>
<protein>
    <recommendedName>
        <fullName evidence="21">Baculoviral IAP repeat-containing protein 5</fullName>
    </recommendedName>
    <alternativeName>
        <fullName evidence="22">Apoptosis inhibitor survivin</fullName>
    </alternativeName>
</protein>
<keyword evidence="11" id="KW-0479">Metal-binding</keyword>
<evidence type="ECO:0000256" key="9">
    <source>
        <dbReference type="ARBA" id="ARBA00022618"/>
    </source>
</evidence>
<reference evidence="25" key="2">
    <citation type="submission" date="2025-08" db="UniProtKB">
        <authorList>
            <consortium name="Ensembl"/>
        </authorList>
    </citation>
    <scope>IDENTIFICATION</scope>
</reference>
<dbReference type="GO" id="GO:0046872">
    <property type="term" value="F:metal ion binding"/>
    <property type="evidence" value="ECO:0007669"/>
    <property type="project" value="UniProtKB-KW"/>
</dbReference>
<keyword evidence="24" id="KW-0472">Membrane</keyword>
<keyword evidence="16" id="KW-0832">Ubl conjugation</keyword>
<dbReference type="GO" id="GO:0000776">
    <property type="term" value="C:kinetochore"/>
    <property type="evidence" value="ECO:0007669"/>
    <property type="project" value="UniProtKB-KW"/>
</dbReference>
<evidence type="ECO:0000256" key="3">
    <source>
        <dbReference type="ARBA" id="ARBA00004214"/>
    </source>
</evidence>
<dbReference type="Proteomes" id="UP000007648">
    <property type="component" value="Unassembled WGS sequence"/>
</dbReference>
<dbReference type="PROSITE" id="PS50143">
    <property type="entry name" value="BIR_REPEAT_2"/>
    <property type="match status" value="1"/>
</dbReference>
<evidence type="ECO:0000256" key="14">
    <source>
        <dbReference type="ARBA" id="ARBA00022833"/>
    </source>
</evidence>
<dbReference type="SUPFAM" id="SSF53474">
    <property type="entry name" value="alpha/beta-Hydrolases"/>
    <property type="match status" value="1"/>
</dbReference>
<evidence type="ECO:0000256" key="6">
    <source>
        <dbReference type="ARBA" id="ARBA00022454"/>
    </source>
</evidence>
<keyword evidence="9" id="KW-0132">Cell division</keyword>
<keyword evidence="23" id="KW-0175">Coiled coil</keyword>
<keyword evidence="15" id="KW-0995">Kinetochore</keyword>
<keyword evidence="10" id="KW-0789">Thiol protease inhibitor</keyword>
<evidence type="ECO:0000256" key="8">
    <source>
        <dbReference type="ARBA" id="ARBA00022553"/>
    </source>
</evidence>
<evidence type="ECO:0000313" key="25">
    <source>
        <dbReference type="Ensembl" id="ENSSHAP00000043888.1"/>
    </source>
</evidence>
<proteinExistence type="inferred from homology"/>
<evidence type="ECO:0000256" key="23">
    <source>
        <dbReference type="SAM" id="Coils"/>
    </source>
</evidence>
<keyword evidence="14" id="KW-0862">Zinc</keyword>
<evidence type="ECO:0000256" key="17">
    <source>
        <dbReference type="ARBA" id="ARBA00023212"/>
    </source>
</evidence>
<dbReference type="InterPro" id="IPR029058">
    <property type="entry name" value="AB_hydrolase_fold"/>
</dbReference>
<keyword evidence="24" id="KW-0812">Transmembrane</keyword>
<keyword evidence="8" id="KW-0597">Phosphoprotein</keyword>
<evidence type="ECO:0000256" key="5">
    <source>
        <dbReference type="ARBA" id="ARBA00006672"/>
    </source>
</evidence>
<dbReference type="Gene3D" id="1.10.1170.10">
    <property type="entry name" value="Inhibitor Of Apoptosis Protein (2mihbC-IAP-1), Chain A"/>
    <property type="match status" value="1"/>
</dbReference>
<evidence type="ECO:0000256" key="2">
    <source>
        <dbReference type="ARBA" id="ARBA00004186"/>
    </source>
</evidence>
<dbReference type="Pfam" id="PF00653">
    <property type="entry name" value="BIR"/>
    <property type="match status" value="1"/>
</dbReference>
<reference evidence="25 26" key="1">
    <citation type="journal article" date="2011" name="Proc. Natl. Acad. Sci. U.S.A.">
        <title>Genetic diversity and population structure of the endangered marsupial Sarcophilus harrisii (Tasmanian devil).</title>
        <authorList>
            <person name="Miller W."/>
            <person name="Hayes V.M."/>
            <person name="Ratan A."/>
            <person name="Petersen D.C."/>
            <person name="Wittekindt N.E."/>
            <person name="Miller J."/>
            <person name="Walenz B."/>
            <person name="Knight J."/>
            <person name="Qi J."/>
            <person name="Zhao F."/>
            <person name="Wang Q."/>
            <person name="Bedoya-Reina O.C."/>
            <person name="Katiyar N."/>
            <person name="Tomsho L.P."/>
            <person name="Kasson L.M."/>
            <person name="Hardie R.A."/>
            <person name="Woodbridge P."/>
            <person name="Tindall E.A."/>
            <person name="Bertelsen M.F."/>
            <person name="Dixon D."/>
            <person name="Pyecroft S."/>
            <person name="Helgen K.M."/>
            <person name="Lesk A.M."/>
            <person name="Pringle T.H."/>
            <person name="Patterson N."/>
            <person name="Zhang Y."/>
            <person name="Kreiss A."/>
            <person name="Woods G.M."/>
            <person name="Jones M.E."/>
            <person name="Schuster S.C."/>
        </authorList>
    </citation>
    <scope>NUCLEOTIDE SEQUENCE [LARGE SCALE GENOMIC DNA]</scope>
</reference>
<evidence type="ECO:0000256" key="19">
    <source>
        <dbReference type="ARBA" id="ARBA00023306"/>
    </source>
</evidence>
<evidence type="ECO:0000256" key="10">
    <source>
        <dbReference type="ARBA" id="ARBA00022704"/>
    </source>
</evidence>
<dbReference type="InParanoid" id="A0A7N4PX88"/>
<keyword evidence="12" id="KW-0498">Mitosis</keyword>
<keyword evidence="19" id="KW-0131">Cell cycle</keyword>
<keyword evidence="10" id="KW-0646">Protease inhibitor</keyword>
<dbReference type="InterPro" id="IPR051190">
    <property type="entry name" value="Baculoviral_IAP"/>
</dbReference>
<dbReference type="Ensembl" id="ENSSHAT00000040237.1">
    <property type="protein sequence ID" value="ENSSHAP00000043888.1"/>
    <property type="gene ID" value="ENSSHAG00000028609.1"/>
</dbReference>
<keyword evidence="17" id="KW-0206">Cytoskeleton</keyword>
<keyword evidence="24" id="KW-1133">Transmembrane helix</keyword>
<dbReference type="AlphaFoldDB" id="A0A7N4PX88"/>
<sequence length="400" mass="45748">MFKWEQKLPRKSGQAKRVYLVSVMEQVMVRNWTSISLPRHLKGYLFSCLFMEDIGKKEGEPVEIYLCKSKDYSAFMVPPLIAAGVAVAVVAYDIAPKGNIDLMVSQVRRSVLFIQKQYSFNRGIYLCGHSAGAHLVSMVLLTDWTLHEVIPNIKGSYLVSGIYDLEPIVHSYINDKLQMTLEDAQRNSPMFCQKEAQSQVTSTCDLIIAVGQHDSPEFHQQSLDYFQFPEGHGPKKAQVLPACRAVAEFETVCFPGCKMSAPPLPQTWQLYLLDSRISTFQNWPFTEDCACTPERMAEAGFIHCPSENEPDLAQCFFCFKELEGWEPEDDPMLEHKKHSSSCAFISIKKKIEELTLNEFLKLDKERAKNKIEKETSRKRIEFEERAKEVRHDIEQLAALE</sequence>
<keyword evidence="26" id="KW-1185">Reference proteome</keyword>
<dbReference type="GO" id="GO:0004869">
    <property type="term" value="F:cysteine-type endopeptidase inhibitor activity"/>
    <property type="evidence" value="ECO:0007669"/>
    <property type="project" value="UniProtKB-KW"/>
</dbReference>
<dbReference type="GO" id="GO:0051301">
    <property type="term" value="P:cell division"/>
    <property type="evidence" value="ECO:0007669"/>
    <property type="project" value="UniProtKB-KW"/>
</dbReference>
<name>A0A7N4PX88_SARHA</name>
<dbReference type="Gene3D" id="3.40.50.1820">
    <property type="entry name" value="alpha/beta hydrolase"/>
    <property type="match status" value="1"/>
</dbReference>
<feature type="coiled-coil region" evidence="23">
    <location>
        <begin position="357"/>
        <end position="399"/>
    </location>
</feature>
<dbReference type="GO" id="GO:0007059">
    <property type="term" value="P:chromosome segregation"/>
    <property type="evidence" value="ECO:0007669"/>
    <property type="project" value="UniProtKB-KW"/>
</dbReference>
<comment type="subcellular location">
    <subcellularLocation>
        <location evidence="4">Chromosome</location>
        <location evidence="4">Centromere</location>
        <location evidence="4">Kinetochore</location>
    </subcellularLocation>
    <subcellularLocation>
        <location evidence="2">Cytoplasm</location>
        <location evidence="2">Cytoskeleton</location>
        <location evidence="2">Spindle</location>
    </subcellularLocation>
    <subcellularLocation>
        <location evidence="3">Midbody</location>
    </subcellularLocation>
    <subcellularLocation>
        <location evidence="1">Nucleus</location>
    </subcellularLocation>
</comment>
<dbReference type="PANTHER" id="PTHR46771:SF3">
    <property type="entry name" value="BACULOVIRAL IAP REPEAT-CONTAINING PROTEIN 5"/>
    <property type="match status" value="1"/>
</dbReference>
<evidence type="ECO:0000256" key="21">
    <source>
        <dbReference type="ARBA" id="ARBA00039922"/>
    </source>
</evidence>
<gene>
    <name evidence="25" type="primary">BIRC5</name>
</gene>
<dbReference type="GO" id="GO:0005634">
    <property type="term" value="C:nucleus"/>
    <property type="evidence" value="ECO:0007669"/>
    <property type="project" value="UniProtKB-SubCell"/>
</dbReference>
<dbReference type="GeneTree" id="ENSGT00510000047537"/>
<dbReference type="PANTHER" id="PTHR46771">
    <property type="entry name" value="DETERIN"/>
    <property type="match status" value="1"/>
</dbReference>
<evidence type="ECO:0000256" key="4">
    <source>
        <dbReference type="ARBA" id="ARBA00004629"/>
    </source>
</evidence>
<dbReference type="GO" id="GO:0005819">
    <property type="term" value="C:spindle"/>
    <property type="evidence" value="ECO:0007669"/>
    <property type="project" value="UniProtKB-SubCell"/>
</dbReference>
<dbReference type="GO" id="GO:0030496">
    <property type="term" value="C:midbody"/>
    <property type="evidence" value="ECO:0007669"/>
    <property type="project" value="UniProtKB-SubCell"/>
</dbReference>
<accession>A0A7N4PX88</accession>
<evidence type="ECO:0000256" key="18">
    <source>
        <dbReference type="ARBA" id="ARBA00023242"/>
    </source>
</evidence>
<evidence type="ECO:0000256" key="7">
    <source>
        <dbReference type="ARBA" id="ARBA00022490"/>
    </source>
</evidence>
<evidence type="ECO:0000256" key="1">
    <source>
        <dbReference type="ARBA" id="ARBA00004123"/>
    </source>
</evidence>
<keyword evidence="6" id="KW-0158">Chromosome</keyword>
<dbReference type="SUPFAM" id="SSF57924">
    <property type="entry name" value="Inhibitor of apoptosis (IAP) repeat"/>
    <property type="match status" value="1"/>
</dbReference>
<comment type="similarity">
    <text evidence="5">Belongs to the IAP family.</text>
</comment>
<evidence type="ECO:0000256" key="24">
    <source>
        <dbReference type="SAM" id="Phobius"/>
    </source>
</evidence>
<evidence type="ECO:0000256" key="13">
    <source>
        <dbReference type="ARBA" id="ARBA00022829"/>
    </source>
</evidence>
<keyword evidence="20" id="KW-0137">Centromere</keyword>
<feature type="transmembrane region" description="Helical" evidence="24">
    <location>
        <begin position="74"/>
        <end position="95"/>
    </location>
</feature>
<dbReference type="CDD" id="cd00022">
    <property type="entry name" value="BIR"/>
    <property type="match status" value="1"/>
</dbReference>
<evidence type="ECO:0000256" key="15">
    <source>
        <dbReference type="ARBA" id="ARBA00022838"/>
    </source>
</evidence>
<evidence type="ECO:0000256" key="11">
    <source>
        <dbReference type="ARBA" id="ARBA00022723"/>
    </source>
</evidence>
<evidence type="ECO:0000256" key="16">
    <source>
        <dbReference type="ARBA" id="ARBA00022843"/>
    </source>
</evidence>